<dbReference type="PANTHER" id="PTHR30244">
    <property type="entry name" value="TRANSAMINASE"/>
    <property type="match status" value="1"/>
</dbReference>
<dbReference type="InterPro" id="IPR015424">
    <property type="entry name" value="PyrdxlP-dep_Trfase"/>
</dbReference>
<accession>A0ABP9AVX0</accession>
<dbReference type="EMBL" id="BAABIQ010000006">
    <property type="protein sequence ID" value="GAA4786439.1"/>
    <property type="molecule type" value="Genomic_DNA"/>
</dbReference>
<keyword evidence="3" id="KW-0732">Signal</keyword>
<evidence type="ECO:0000313" key="4">
    <source>
        <dbReference type="EMBL" id="GAA4786439.1"/>
    </source>
</evidence>
<keyword evidence="4" id="KW-0032">Aminotransferase</keyword>
<dbReference type="Gene3D" id="3.40.640.10">
    <property type="entry name" value="Type I PLP-dependent aspartate aminotransferase-like (Major domain)"/>
    <property type="match status" value="1"/>
</dbReference>
<evidence type="ECO:0000256" key="1">
    <source>
        <dbReference type="ARBA" id="ARBA00037999"/>
    </source>
</evidence>
<dbReference type="PANTHER" id="PTHR30244:SF34">
    <property type="entry name" value="DTDP-4-AMINO-4,6-DIDEOXYGALACTOSE TRANSAMINASE"/>
    <property type="match status" value="1"/>
</dbReference>
<dbReference type="InterPro" id="IPR015422">
    <property type="entry name" value="PyrdxlP-dep_Trfase_small"/>
</dbReference>
<evidence type="ECO:0000256" key="2">
    <source>
        <dbReference type="RuleBase" id="RU004508"/>
    </source>
</evidence>
<dbReference type="Gene3D" id="3.90.1150.10">
    <property type="entry name" value="Aspartate Aminotransferase, domain 1"/>
    <property type="match status" value="1"/>
</dbReference>
<evidence type="ECO:0000313" key="5">
    <source>
        <dbReference type="Proteomes" id="UP001501411"/>
    </source>
</evidence>
<dbReference type="InterPro" id="IPR000653">
    <property type="entry name" value="DegT/StrS_aminotransferase"/>
</dbReference>
<name>A0ABP9AVX0_9SPHI</name>
<keyword evidence="4" id="KW-0808">Transferase</keyword>
<dbReference type="InterPro" id="IPR006311">
    <property type="entry name" value="TAT_signal"/>
</dbReference>
<evidence type="ECO:0000256" key="3">
    <source>
        <dbReference type="SAM" id="SignalP"/>
    </source>
</evidence>
<dbReference type="Pfam" id="PF01041">
    <property type="entry name" value="DegT_DnrJ_EryC1"/>
    <property type="match status" value="1"/>
</dbReference>
<dbReference type="InterPro" id="IPR015421">
    <property type="entry name" value="PyrdxlP-dep_Trfase_major"/>
</dbReference>
<dbReference type="GO" id="GO:0008483">
    <property type="term" value="F:transaminase activity"/>
    <property type="evidence" value="ECO:0007669"/>
    <property type="project" value="UniProtKB-KW"/>
</dbReference>
<feature type="chain" id="PRO_5046651178" evidence="3">
    <location>
        <begin position="23"/>
        <end position="451"/>
    </location>
</feature>
<proteinExistence type="inferred from homology"/>
<dbReference type="SUPFAM" id="SSF53383">
    <property type="entry name" value="PLP-dependent transferases"/>
    <property type="match status" value="1"/>
</dbReference>
<reference evidence="5" key="1">
    <citation type="journal article" date="2019" name="Int. J. Syst. Evol. Microbiol.">
        <title>The Global Catalogue of Microorganisms (GCM) 10K type strain sequencing project: providing services to taxonomists for standard genome sequencing and annotation.</title>
        <authorList>
            <consortium name="The Broad Institute Genomics Platform"/>
            <consortium name="The Broad Institute Genome Sequencing Center for Infectious Disease"/>
            <person name="Wu L."/>
            <person name="Ma J."/>
        </authorList>
    </citation>
    <scope>NUCLEOTIDE SEQUENCE [LARGE SCALE GENOMIC DNA]</scope>
    <source>
        <strain evidence="5">JCM 18200</strain>
    </source>
</reference>
<protein>
    <submittedName>
        <fullName evidence="4">DegT/DnrJ/EryC1/StrS family aminotransferase</fullName>
    </submittedName>
</protein>
<keyword evidence="5" id="KW-1185">Reference proteome</keyword>
<sequence>MGYTRRKFIQNTTLLGAGTALAWPFSTSFAEATAKPALLGGAPLMEVKKWPTWPRWVSAADESKIIDVLRSGVWSRADKTDAFEKHWAQTIGTKRCLTVVNGTNALITTLANLGVGAGDEVIVPPYTFIATVMAVLAVGAMPVFVDVELDTFLIDPSRVEEKITAQTKAMIPVHIAGLPADMDRLLALAKKHHLLVVEDACQAHLAAYRGKLVGSLGDAGCFSFQNSKNMAIGEGGAITSNNDAFMDRCYSYHNLGLPYGSAVGTVTSGSVIAGTKVRFTEYQAAIGIAMLHRLEEETRLRNENAAYLHRLLADIQGVHPYRLYEGVTRGAYHLFPFRLDKEEFKGLSRDLFLKALQAEGVPCSAGYATLTDKPYLASAFSERRFVQAYPKEMLDFNGFVERNRCPNNEKLCQEQAVWFTQNLLLGTKTDMEGIAAAIRRIYDHAEAIKKA</sequence>
<comment type="similarity">
    <text evidence="1 2">Belongs to the DegT/DnrJ/EryC1 family.</text>
</comment>
<dbReference type="CDD" id="cd00616">
    <property type="entry name" value="AHBA_syn"/>
    <property type="match status" value="1"/>
</dbReference>
<dbReference type="PROSITE" id="PS51318">
    <property type="entry name" value="TAT"/>
    <property type="match status" value="1"/>
</dbReference>
<dbReference type="RefSeq" id="WP_345230945.1">
    <property type="nucleotide sequence ID" value="NZ_BAABIQ010000006.1"/>
</dbReference>
<organism evidence="4 5">
    <name type="scientific">Olivibacter ginsenosidimutans</name>
    <dbReference type="NCBI Taxonomy" id="1176537"/>
    <lineage>
        <taxon>Bacteria</taxon>
        <taxon>Pseudomonadati</taxon>
        <taxon>Bacteroidota</taxon>
        <taxon>Sphingobacteriia</taxon>
        <taxon>Sphingobacteriales</taxon>
        <taxon>Sphingobacteriaceae</taxon>
        <taxon>Olivibacter</taxon>
    </lineage>
</organism>
<keyword evidence="2" id="KW-0663">Pyridoxal phosphate</keyword>
<feature type="signal peptide" evidence="3">
    <location>
        <begin position="1"/>
        <end position="22"/>
    </location>
</feature>
<dbReference type="Proteomes" id="UP001501411">
    <property type="component" value="Unassembled WGS sequence"/>
</dbReference>
<comment type="caution">
    <text evidence="4">The sequence shown here is derived from an EMBL/GenBank/DDBJ whole genome shotgun (WGS) entry which is preliminary data.</text>
</comment>
<gene>
    <name evidence="4" type="ORF">GCM10023231_13040</name>
</gene>